<reference evidence="9 10" key="1">
    <citation type="submission" date="2018-10" db="EMBL/GenBank/DDBJ databases">
        <title>Sequencing the genomes of 1000 actinobacteria strains.</title>
        <authorList>
            <person name="Klenk H.-P."/>
        </authorList>
    </citation>
    <scope>NUCLEOTIDE SEQUENCE [LARGE SCALE GENOMIC DNA]</scope>
    <source>
        <strain evidence="9 10">DSM 45175</strain>
    </source>
</reference>
<dbReference type="OrthoDB" id="9803416at2"/>
<dbReference type="SUPFAM" id="SSF143865">
    <property type="entry name" value="CorA soluble domain-like"/>
    <property type="match status" value="1"/>
</dbReference>
<evidence type="ECO:0000256" key="6">
    <source>
        <dbReference type="ARBA" id="ARBA00022989"/>
    </source>
</evidence>
<dbReference type="InterPro" id="IPR002523">
    <property type="entry name" value="MgTranspt_CorA/ZnTranspt_ZntB"/>
</dbReference>
<comment type="subcellular location">
    <subcellularLocation>
        <location evidence="1">Cell membrane</location>
        <topology evidence="1">Multi-pass membrane protein</topology>
    </subcellularLocation>
</comment>
<organism evidence="9 10">
    <name type="scientific">Micromonospora pisi</name>
    <dbReference type="NCBI Taxonomy" id="589240"/>
    <lineage>
        <taxon>Bacteria</taxon>
        <taxon>Bacillati</taxon>
        <taxon>Actinomycetota</taxon>
        <taxon>Actinomycetes</taxon>
        <taxon>Micromonosporales</taxon>
        <taxon>Micromonosporaceae</taxon>
        <taxon>Micromonospora</taxon>
    </lineage>
</organism>
<evidence type="ECO:0000256" key="2">
    <source>
        <dbReference type="ARBA" id="ARBA00009765"/>
    </source>
</evidence>
<dbReference type="GO" id="GO:0015087">
    <property type="term" value="F:cobalt ion transmembrane transporter activity"/>
    <property type="evidence" value="ECO:0007669"/>
    <property type="project" value="TreeGrafter"/>
</dbReference>
<dbReference type="GO" id="GO:0050897">
    <property type="term" value="F:cobalt ion binding"/>
    <property type="evidence" value="ECO:0007669"/>
    <property type="project" value="TreeGrafter"/>
</dbReference>
<dbReference type="PANTHER" id="PTHR46494:SF1">
    <property type="entry name" value="CORA FAMILY METAL ION TRANSPORTER (EUROFUNG)"/>
    <property type="match status" value="1"/>
</dbReference>
<protein>
    <submittedName>
        <fullName evidence="9">Magnesium transporter</fullName>
    </submittedName>
</protein>
<dbReference type="GO" id="GO:0000287">
    <property type="term" value="F:magnesium ion binding"/>
    <property type="evidence" value="ECO:0007669"/>
    <property type="project" value="TreeGrafter"/>
</dbReference>
<dbReference type="Proteomes" id="UP000277671">
    <property type="component" value="Unassembled WGS sequence"/>
</dbReference>
<dbReference type="Pfam" id="PF01544">
    <property type="entry name" value="CorA"/>
    <property type="match status" value="1"/>
</dbReference>
<keyword evidence="7 8" id="KW-0472">Membrane</keyword>
<feature type="transmembrane region" description="Helical" evidence="8">
    <location>
        <begin position="264"/>
        <end position="286"/>
    </location>
</feature>
<dbReference type="InterPro" id="IPR045863">
    <property type="entry name" value="CorA_TM1_TM2"/>
</dbReference>
<comment type="caution">
    <text evidence="9">The sequence shown here is derived from an EMBL/GenBank/DDBJ whole genome shotgun (WGS) entry which is preliminary data.</text>
</comment>
<dbReference type="RefSeq" id="WP_121161367.1">
    <property type="nucleotide sequence ID" value="NZ_RBKT01000001.1"/>
</dbReference>
<dbReference type="Gene3D" id="3.30.460.20">
    <property type="entry name" value="CorA soluble domain-like"/>
    <property type="match status" value="1"/>
</dbReference>
<dbReference type="AlphaFoldDB" id="A0A495JXZ9"/>
<evidence type="ECO:0000256" key="8">
    <source>
        <dbReference type="SAM" id="Phobius"/>
    </source>
</evidence>
<dbReference type="InterPro" id="IPR045861">
    <property type="entry name" value="CorA_cytoplasmic_dom"/>
</dbReference>
<evidence type="ECO:0000256" key="4">
    <source>
        <dbReference type="ARBA" id="ARBA00022475"/>
    </source>
</evidence>
<dbReference type="EMBL" id="RBKT01000001">
    <property type="protein sequence ID" value="RKR93212.1"/>
    <property type="molecule type" value="Genomic_DNA"/>
</dbReference>
<feature type="transmembrane region" description="Helical" evidence="8">
    <location>
        <begin position="298"/>
        <end position="319"/>
    </location>
</feature>
<dbReference type="PANTHER" id="PTHR46494">
    <property type="entry name" value="CORA FAMILY METAL ION TRANSPORTER (EUROFUNG)"/>
    <property type="match status" value="1"/>
</dbReference>
<evidence type="ECO:0000313" key="9">
    <source>
        <dbReference type="EMBL" id="RKR93212.1"/>
    </source>
</evidence>
<keyword evidence="6 8" id="KW-1133">Transmembrane helix</keyword>
<evidence type="ECO:0000256" key="7">
    <source>
        <dbReference type="ARBA" id="ARBA00023136"/>
    </source>
</evidence>
<keyword evidence="4" id="KW-1003">Cell membrane</keyword>
<name>A0A495JXZ9_9ACTN</name>
<keyword evidence="3" id="KW-0813">Transport</keyword>
<sequence length="325" mass="37205">MSSRSRLYLDGKLVAENFPSTEVAARLDGTERSFAWLDLCRPSPQEIALLTEEFGMHPLAVEDAVQQAQRAKLDRYDSHLFLNTYMAELHPDGGLDTAEVAAFINQRVLITVRYDERFDVNQLLSRWDENAELARYGVAFLIYGLVDALVDGHFESVQQLDQSLVALQSAMFRPHRESYTQLQERTFVGRRDLVRLRQVALPMREVVNSMMRPTMHLVSSPMLPYFQDVYDHVLRVIEWTESLRDLNNAMLETNMMLQNNTMNLIVKQVTSWAAIIAVPTAITGFFGQNVAFPWPHTLPEFIVSTAVTVGVAVALFLVFKHRRWL</sequence>
<dbReference type="Gene3D" id="1.20.58.340">
    <property type="entry name" value="Magnesium transport protein CorA, transmembrane region"/>
    <property type="match status" value="2"/>
</dbReference>
<accession>A0A495JXZ9</accession>
<keyword evidence="5 8" id="KW-0812">Transmembrane</keyword>
<dbReference type="CDD" id="cd12822">
    <property type="entry name" value="TmCorA-like"/>
    <property type="match status" value="1"/>
</dbReference>
<comment type="similarity">
    <text evidence="2">Belongs to the CorA metal ion transporter (MIT) (TC 1.A.35) family.</text>
</comment>
<dbReference type="GO" id="GO:0015095">
    <property type="term" value="F:magnesium ion transmembrane transporter activity"/>
    <property type="evidence" value="ECO:0007669"/>
    <property type="project" value="TreeGrafter"/>
</dbReference>
<dbReference type="GO" id="GO:0005886">
    <property type="term" value="C:plasma membrane"/>
    <property type="evidence" value="ECO:0007669"/>
    <property type="project" value="UniProtKB-SubCell"/>
</dbReference>
<evidence type="ECO:0000256" key="3">
    <source>
        <dbReference type="ARBA" id="ARBA00022448"/>
    </source>
</evidence>
<evidence type="ECO:0000256" key="5">
    <source>
        <dbReference type="ARBA" id="ARBA00022692"/>
    </source>
</evidence>
<evidence type="ECO:0000313" key="10">
    <source>
        <dbReference type="Proteomes" id="UP000277671"/>
    </source>
</evidence>
<proteinExistence type="inferred from homology"/>
<evidence type="ECO:0000256" key="1">
    <source>
        <dbReference type="ARBA" id="ARBA00004651"/>
    </source>
</evidence>
<keyword evidence="10" id="KW-1185">Reference proteome</keyword>
<dbReference type="SUPFAM" id="SSF144083">
    <property type="entry name" value="Magnesium transport protein CorA, transmembrane region"/>
    <property type="match status" value="1"/>
</dbReference>
<gene>
    <name evidence="9" type="ORF">BDK92_7733</name>
</gene>